<evidence type="ECO:0000256" key="9">
    <source>
        <dbReference type="SAM" id="Phobius"/>
    </source>
</evidence>
<dbReference type="Gene3D" id="1.10.4160.10">
    <property type="entry name" value="Hydantoin permease"/>
    <property type="match status" value="1"/>
</dbReference>
<keyword evidence="4" id="KW-0597">Phosphoprotein</keyword>
<evidence type="ECO:0000256" key="4">
    <source>
        <dbReference type="ARBA" id="ARBA00022553"/>
    </source>
</evidence>
<dbReference type="GO" id="GO:0015205">
    <property type="term" value="F:nucleobase transmembrane transporter activity"/>
    <property type="evidence" value="ECO:0007669"/>
    <property type="project" value="TreeGrafter"/>
</dbReference>
<feature type="transmembrane region" description="Helical" evidence="9">
    <location>
        <begin position="44"/>
        <end position="67"/>
    </location>
</feature>
<dbReference type="GO" id="GO:1903089">
    <property type="term" value="F:5-amino-1-ribofuranosylimidazole-4-carboxamide transmembrane transporter activity"/>
    <property type="evidence" value="ECO:0007669"/>
    <property type="project" value="UniProtKB-ARBA"/>
</dbReference>
<feature type="transmembrane region" description="Helical" evidence="9">
    <location>
        <begin position="270"/>
        <end position="292"/>
    </location>
</feature>
<comment type="subcellular location">
    <subcellularLocation>
        <location evidence="1">Membrane</location>
        <topology evidence="1">Multi-pass membrane protein</topology>
    </subcellularLocation>
</comment>
<feature type="transmembrane region" description="Helical" evidence="9">
    <location>
        <begin position="170"/>
        <end position="187"/>
    </location>
</feature>
<comment type="caution">
    <text evidence="10">The sequence shown here is derived from an EMBL/GenBank/DDBJ whole genome shotgun (WGS) entry which is preliminary data.</text>
</comment>
<dbReference type="PANTHER" id="PTHR30618">
    <property type="entry name" value="NCS1 FAMILY PURINE/PYRIMIDINE TRANSPORTER"/>
    <property type="match status" value="1"/>
</dbReference>
<evidence type="ECO:0000313" key="10">
    <source>
        <dbReference type="EMBL" id="KTB10390.1"/>
    </source>
</evidence>
<organism evidence="10 12">
    <name type="scientific">Candida glabrata</name>
    <name type="common">Yeast</name>
    <name type="synonym">Torulopsis glabrata</name>
    <dbReference type="NCBI Taxonomy" id="5478"/>
    <lineage>
        <taxon>Eukaryota</taxon>
        <taxon>Fungi</taxon>
        <taxon>Dikarya</taxon>
        <taxon>Ascomycota</taxon>
        <taxon>Saccharomycotina</taxon>
        <taxon>Saccharomycetes</taxon>
        <taxon>Saccharomycetales</taxon>
        <taxon>Saccharomycetaceae</taxon>
        <taxon>Nakaseomyces</taxon>
    </lineage>
</organism>
<feature type="transmembrane region" description="Helical" evidence="9">
    <location>
        <begin position="439"/>
        <end position="460"/>
    </location>
</feature>
<evidence type="ECO:0000256" key="8">
    <source>
        <dbReference type="SAM" id="MobiDB-lite"/>
    </source>
</evidence>
<dbReference type="CDD" id="cd11482">
    <property type="entry name" value="SLC-NCS1sbd_NRT1-like"/>
    <property type="match status" value="1"/>
</dbReference>
<feature type="transmembrane region" description="Helical" evidence="9">
    <location>
        <begin position="74"/>
        <end position="96"/>
    </location>
</feature>
<dbReference type="AlphaFoldDB" id="A0A0W0DF41"/>
<dbReference type="VEuPathDB" id="FungiDB:GVI51_L13299"/>
<keyword evidence="5 9" id="KW-0812">Transmembrane</keyword>
<dbReference type="Pfam" id="PF02133">
    <property type="entry name" value="Transp_cyt_pur"/>
    <property type="match status" value="1"/>
</dbReference>
<dbReference type="InterPro" id="IPR012681">
    <property type="entry name" value="NCS1"/>
</dbReference>
<dbReference type="InterPro" id="IPR001248">
    <property type="entry name" value="Pur-cyt_permease"/>
</dbReference>
<keyword evidence="3" id="KW-0813">Transport</keyword>
<name>A0A0W0DF41_CANGB</name>
<dbReference type="EMBL" id="LLZZ01000058">
    <property type="protein sequence ID" value="KTB10395.1"/>
    <property type="molecule type" value="Genomic_DNA"/>
</dbReference>
<dbReference type="Proteomes" id="UP000054886">
    <property type="component" value="Unassembled WGS sequence"/>
</dbReference>
<accession>A0A0W0DF41</accession>
<evidence type="ECO:0000256" key="7">
    <source>
        <dbReference type="ARBA" id="ARBA00023136"/>
    </source>
</evidence>
<dbReference type="VEuPathDB" id="FungiDB:B1J91_L13354g"/>
<feature type="transmembrane region" description="Helical" evidence="9">
    <location>
        <begin position="194"/>
        <end position="218"/>
    </location>
</feature>
<dbReference type="FunFam" id="1.10.4160.10:FF:000005">
    <property type="entry name" value="Thiamine transporter"/>
    <property type="match status" value="1"/>
</dbReference>
<gene>
    <name evidence="11" type="ORF">AO440_005979</name>
    <name evidence="10" type="ORF">AO440_005981</name>
</gene>
<feature type="transmembrane region" description="Helical" evidence="9">
    <location>
        <begin position="365"/>
        <end position="385"/>
    </location>
</feature>
<dbReference type="NCBIfam" id="TIGR00800">
    <property type="entry name" value="ncs1"/>
    <property type="match status" value="1"/>
</dbReference>
<evidence type="ECO:0000313" key="12">
    <source>
        <dbReference type="Proteomes" id="UP000054886"/>
    </source>
</evidence>
<feature type="transmembrane region" description="Helical" evidence="9">
    <location>
        <begin position="108"/>
        <end position="125"/>
    </location>
</feature>
<evidence type="ECO:0000256" key="2">
    <source>
        <dbReference type="ARBA" id="ARBA00008974"/>
    </source>
</evidence>
<evidence type="ECO:0000256" key="3">
    <source>
        <dbReference type="ARBA" id="ARBA00022448"/>
    </source>
</evidence>
<dbReference type="VEuPathDB" id="FungiDB:CAGL0L13354g"/>
<keyword evidence="7 9" id="KW-0472">Membrane</keyword>
<protein>
    <submittedName>
        <fullName evidence="10">Thiamine transporter</fullName>
    </submittedName>
</protein>
<sequence length="581" mass="64890">MRGFKFLKYLEVPVEERQTLSFLKNPDLVPIPKSHQTWGFWSNFAYWGTIAFTVGTWMGATAALTVGLSYPETIATFILGNALTIVYSLANCYPGWDWKVGYTLSQRFTFGIYGSAFGVIIRVLLSIVNYGSNAWLGGLCINLILNSWSHHYLELKNTLSPHVAMTTKELIGFVIFHIVCALCYLMKPYQINRILIIACAGTCFSMLGIIIYLCHANGGAGSLFHTQKTTVSGSDRAWAWVYMISYWFGAVSPGAVNQSDYSRFGSSLKGIYLGTIVGLMIPPNLVPAYGVIGASTTQELYGESMWMPTEICNYWLNHGYHPAARAASFFCGVFFALSQIAYTISNAGFASGMDLAGLLPKYVNIKRGAFFTAIVSVAVQPWNFYNSSSTFLTVMSSFGVVMVPILAVMICDNFIIRKRNYSASQAFILKGEYYFTKGFNWRAFIAMIVPMAPGLPGIAWQVNHKAFNNRGIVNFYYGDSFFAFVMSFCLYWILCIIFPFKINVLQDDKDYYGAFDEKTAIKKGMVPYSELTEAERQEYFIPTANVVMKEEQPTESDSEISRAYVEEGTEKGSTKDGVAEI</sequence>
<feature type="transmembrane region" description="Helical" evidence="9">
    <location>
        <begin position="323"/>
        <end position="344"/>
    </location>
</feature>
<evidence type="ECO:0000256" key="6">
    <source>
        <dbReference type="ARBA" id="ARBA00022989"/>
    </source>
</evidence>
<reference evidence="10 12" key="1">
    <citation type="submission" date="2015-10" db="EMBL/GenBank/DDBJ databases">
        <title>Draft genomes sequences of Candida glabrata isolates 1A, 1B, 2A, 2B, 3A and 3B.</title>
        <authorList>
            <person name="Haavelsrud O.E."/>
            <person name="Gaustad P."/>
        </authorList>
    </citation>
    <scope>NUCLEOTIDE SEQUENCE [LARGE SCALE GENOMIC DNA]</scope>
    <source>
        <strain evidence="10">910700640</strain>
    </source>
</reference>
<proteinExistence type="inferred from homology"/>
<dbReference type="VEuPathDB" id="FungiDB:GWK60_M14047"/>
<feature type="transmembrane region" description="Helical" evidence="9">
    <location>
        <begin position="480"/>
        <end position="500"/>
    </location>
</feature>
<feature type="compositionally biased region" description="Basic and acidic residues" evidence="8">
    <location>
        <begin position="564"/>
        <end position="581"/>
    </location>
</feature>
<dbReference type="PANTHER" id="PTHR30618:SF15">
    <property type="entry name" value="NICOTINAMIDE RIBOSIDE TRANSPORTER 1-RELATED"/>
    <property type="match status" value="1"/>
</dbReference>
<feature type="transmembrane region" description="Helical" evidence="9">
    <location>
        <begin position="238"/>
        <end position="258"/>
    </location>
</feature>
<dbReference type="GO" id="GO:0005886">
    <property type="term" value="C:plasma membrane"/>
    <property type="evidence" value="ECO:0007669"/>
    <property type="project" value="TreeGrafter"/>
</dbReference>
<feature type="transmembrane region" description="Helical" evidence="9">
    <location>
        <begin position="391"/>
        <end position="411"/>
    </location>
</feature>
<evidence type="ECO:0000313" key="11">
    <source>
        <dbReference type="EMBL" id="KTB10395.1"/>
    </source>
</evidence>
<evidence type="ECO:0000256" key="5">
    <source>
        <dbReference type="ARBA" id="ARBA00022692"/>
    </source>
</evidence>
<evidence type="ECO:0000256" key="1">
    <source>
        <dbReference type="ARBA" id="ARBA00004141"/>
    </source>
</evidence>
<keyword evidence="6 9" id="KW-1133">Transmembrane helix</keyword>
<dbReference type="EMBL" id="LLZZ01000059">
    <property type="protein sequence ID" value="KTB10390.1"/>
    <property type="molecule type" value="Genomic_DNA"/>
</dbReference>
<dbReference type="InterPro" id="IPR045225">
    <property type="entry name" value="Uracil/uridine/allantoin_perm"/>
</dbReference>
<feature type="region of interest" description="Disordered" evidence="8">
    <location>
        <begin position="550"/>
        <end position="581"/>
    </location>
</feature>
<dbReference type="GO" id="GO:0015888">
    <property type="term" value="P:thiamine transport"/>
    <property type="evidence" value="ECO:0007669"/>
    <property type="project" value="UniProtKB-ARBA"/>
</dbReference>
<comment type="similarity">
    <text evidence="2">Belongs to the purine-cytosine permease (2.A.39) family.</text>
</comment>